<dbReference type="PaxDb" id="411470-RUMGNA_00926"/>
<gene>
    <name evidence="1" type="ORF">RUMGNA_00926</name>
</gene>
<evidence type="ECO:0000313" key="1">
    <source>
        <dbReference type="EMBL" id="EDN78764.1"/>
    </source>
</evidence>
<comment type="caution">
    <text evidence="1">The sequence shown here is derived from an EMBL/GenBank/DDBJ whole genome shotgun (WGS) entry which is preliminary data.</text>
</comment>
<protein>
    <submittedName>
        <fullName evidence="1">Uncharacterized protein</fullName>
    </submittedName>
</protein>
<sequence>MQKIAWYMQLLAEGVHFVDGDFKDMIYKD</sequence>
<proteinExistence type="predicted"/>
<evidence type="ECO:0000313" key="2">
    <source>
        <dbReference type="Proteomes" id="UP000004410"/>
    </source>
</evidence>
<dbReference type="EMBL" id="AAYG02000008">
    <property type="protein sequence ID" value="EDN78764.1"/>
    <property type="molecule type" value="Genomic_DNA"/>
</dbReference>
<dbReference type="Proteomes" id="UP000004410">
    <property type="component" value="Unassembled WGS sequence"/>
</dbReference>
<reference evidence="1 2" key="2">
    <citation type="submission" date="2007-06" db="EMBL/GenBank/DDBJ databases">
        <title>Draft genome sequence of Ruminococcus gnavus (ATCC 29149).</title>
        <authorList>
            <person name="Sudarsanam P."/>
            <person name="Ley R."/>
            <person name="Guruge J."/>
            <person name="Turnbaugh P.J."/>
            <person name="Mahowald M."/>
            <person name="Liep D."/>
            <person name="Gordon J."/>
        </authorList>
    </citation>
    <scope>NUCLEOTIDE SEQUENCE [LARGE SCALE GENOMIC DNA]</scope>
    <source>
        <strain evidence="1 2">ATCC 29149</strain>
    </source>
</reference>
<dbReference type="AlphaFoldDB" id="A7B051"/>
<name>A7B051_MEDG7</name>
<reference evidence="1 2" key="1">
    <citation type="submission" date="2007-04" db="EMBL/GenBank/DDBJ databases">
        <authorList>
            <person name="Fulton L."/>
            <person name="Clifton S."/>
            <person name="Fulton B."/>
            <person name="Xu J."/>
            <person name="Minx P."/>
            <person name="Pepin K.H."/>
            <person name="Johnson M."/>
            <person name="Thiruvilangam P."/>
            <person name="Bhonagiri V."/>
            <person name="Nash W.E."/>
            <person name="Mardis E.R."/>
            <person name="Wilson R.K."/>
        </authorList>
    </citation>
    <scope>NUCLEOTIDE SEQUENCE [LARGE SCALE GENOMIC DNA]</scope>
    <source>
        <strain evidence="1 2">ATCC 29149</strain>
    </source>
</reference>
<accession>A7B051</accession>
<organism evidence="1 2">
    <name type="scientific">Mediterraneibacter gnavus (strain ATCC 29149 / DSM 114966 / JCM 6515 / VPI C7-9)</name>
    <name type="common">Ruminococcus gnavus</name>
    <dbReference type="NCBI Taxonomy" id="411470"/>
    <lineage>
        <taxon>Bacteria</taxon>
        <taxon>Bacillati</taxon>
        <taxon>Bacillota</taxon>
        <taxon>Clostridia</taxon>
        <taxon>Lachnospirales</taxon>
        <taxon>Lachnospiraceae</taxon>
        <taxon>Mediterraneibacter</taxon>
    </lineage>
</organism>